<dbReference type="GO" id="GO:0006351">
    <property type="term" value="P:DNA-templated transcription"/>
    <property type="evidence" value="ECO:0007669"/>
    <property type="project" value="TreeGrafter"/>
</dbReference>
<comment type="caution">
    <text evidence="7">The sequence shown here is derived from an EMBL/GenBank/DDBJ whole genome shotgun (WGS) entry which is preliminary data.</text>
</comment>
<dbReference type="SUPFAM" id="SSF46785">
    <property type="entry name" value="Winged helix' DNA-binding domain"/>
    <property type="match status" value="1"/>
</dbReference>
<evidence type="ECO:0000256" key="3">
    <source>
        <dbReference type="ARBA" id="ARBA00023125"/>
    </source>
</evidence>
<dbReference type="OrthoDB" id="8885940at2"/>
<dbReference type="FunFam" id="1.10.10.10:FF:000001">
    <property type="entry name" value="LysR family transcriptional regulator"/>
    <property type="match status" value="1"/>
</dbReference>
<dbReference type="RefSeq" id="WP_114279377.1">
    <property type="nucleotide sequence ID" value="NZ_QPJY01000003.1"/>
</dbReference>
<dbReference type="Gene3D" id="3.40.190.290">
    <property type="match status" value="1"/>
</dbReference>
<sequence length="316" mass="34647">MDLLYAMGCFVATVDSGSFSAAARRLDMAPSSVARQVDQLESRLGVRLLVRSTRRLRLTEAGERYVERARRILGEVDEAGQLVSGLQDEPRGTLRLDVVSPFGRRYVAPMLAAYHRRCPGVRVVLSLSDRLVDLHAEQVDLAIRVGVLEDSRLVARRIAPSRLWACASPAYLQERGRPRSPAELAGHDCLGYGDLPGPVNWRVGGERLVLDGPLLSNDVESLLGAARGGLGLVNLPDWVVAEDVQAGRLEVLFEGEEEGAALYALYPERRFLPAKVRSFIDFLVELIGDPPVWRRATPPSPSPGADARSPAAVRRR</sequence>
<dbReference type="SUPFAM" id="SSF53850">
    <property type="entry name" value="Periplasmic binding protein-like II"/>
    <property type="match status" value="1"/>
</dbReference>
<dbReference type="GO" id="GO:0043565">
    <property type="term" value="F:sequence-specific DNA binding"/>
    <property type="evidence" value="ECO:0007669"/>
    <property type="project" value="TreeGrafter"/>
</dbReference>
<evidence type="ECO:0000256" key="4">
    <source>
        <dbReference type="ARBA" id="ARBA00023163"/>
    </source>
</evidence>
<dbReference type="GO" id="GO:0003700">
    <property type="term" value="F:DNA-binding transcription factor activity"/>
    <property type="evidence" value="ECO:0007669"/>
    <property type="project" value="InterPro"/>
</dbReference>
<gene>
    <name evidence="7" type="ORF">DFQ59_103159</name>
</gene>
<protein>
    <submittedName>
        <fullName evidence="7">LysR family transcriptional regulator</fullName>
    </submittedName>
</protein>
<evidence type="ECO:0000256" key="1">
    <source>
        <dbReference type="ARBA" id="ARBA00009437"/>
    </source>
</evidence>
<dbReference type="InterPro" id="IPR005119">
    <property type="entry name" value="LysR_subst-bd"/>
</dbReference>
<dbReference type="InterPro" id="IPR000847">
    <property type="entry name" value="LysR_HTH_N"/>
</dbReference>
<proteinExistence type="inferred from homology"/>
<dbReference type="InterPro" id="IPR058163">
    <property type="entry name" value="LysR-type_TF_proteobact-type"/>
</dbReference>
<name>A0A369CDL0_9GAMM</name>
<dbReference type="Pfam" id="PF03466">
    <property type="entry name" value="LysR_substrate"/>
    <property type="match status" value="1"/>
</dbReference>
<dbReference type="AlphaFoldDB" id="A0A369CDL0"/>
<dbReference type="Gene3D" id="1.10.10.10">
    <property type="entry name" value="Winged helix-like DNA-binding domain superfamily/Winged helix DNA-binding domain"/>
    <property type="match status" value="1"/>
</dbReference>
<keyword evidence="8" id="KW-1185">Reference proteome</keyword>
<evidence type="ECO:0000259" key="6">
    <source>
        <dbReference type="PROSITE" id="PS50931"/>
    </source>
</evidence>
<comment type="similarity">
    <text evidence="1">Belongs to the LysR transcriptional regulatory family.</text>
</comment>
<evidence type="ECO:0000256" key="5">
    <source>
        <dbReference type="SAM" id="MobiDB-lite"/>
    </source>
</evidence>
<dbReference type="PROSITE" id="PS50931">
    <property type="entry name" value="HTH_LYSR"/>
    <property type="match status" value="1"/>
</dbReference>
<keyword evidence="2" id="KW-0805">Transcription regulation</keyword>
<feature type="region of interest" description="Disordered" evidence="5">
    <location>
        <begin position="293"/>
        <end position="316"/>
    </location>
</feature>
<dbReference type="EMBL" id="QPJY01000003">
    <property type="protein sequence ID" value="RCX31195.1"/>
    <property type="molecule type" value="Genomic_DNA"/>
</dbReference>
<reference evidence="7 8" key="1">
    <citation type="submission" date="2018-07" db="EMBL/GenBank/DDBJ databases">
        <title>Genomic Encyclopedia of Type Strains, Phase IV (KMG-IV): sequencing the most valuable type-strain genomes for metagenomic binning, comparative biology and taxonomic classification.</title>
        <authorList>
            <person name="Goeker M."/>
        </authorList>
    </citation>
    <scope>NUCLEOTIDE SEQUENCE [LARGE SCALE GENOMIC DNA]</scope>
    <source>
        <strain evidence="7 8">DSM 26407</strain>
    </source>
</reference>
<dbReference type="CDD" id="cd08422">
    <property type="entry name" value="PBP2_CrgA_like"/>
    <property type="match status" value="1"/>
</dbReference>
<dbReference type="InterPro" id="IPR036390">
    <property type="entry name" value="WH_DNA-bd_sf"/>
</dbReference>
<evidence type="ECO:0000256" key="2">
    <source>
        <dbReference type="ARBA" id="ARBA00023015"/>
    </source>
</evidence>
<feature type="domain" description="HTH lysR-type" evidence="6">
    <location>
        <begin position="1"/>
        <end position="59"/>
    </location>
</feature>
<dbReference type="InterPro" id="IPR036388">
    <property type="entry name" value="WH-like_DNA-bd_sf"/>
</dbReference>
<dbReference type="PANTHER" id="PTHR30537">
    <property type="entry name" value="HTH-TYPE TRANSCRIPTIONAL REGULATOR"/>
    <property type="match status" value="1"/>
</dbReference>
<dbReference type="PANTHER" id="PTHR30537:SF5">
    <property type="entry name" value="HTH-TYPE TRANSCRIPTIONAL ACTIVATOR TTDR-RELATED"/>
    <property type="match status" value="1"/>
</dbReference>
<dbReference type="Proteomes" id="UP000252707">
    <property type="component" value="Unassembled WGS sequence"/>
</dbReference>
<evidence type="ECO:0000313" key="8">
    <source>
        <dbReference type="Proteomes" id="UP000252707"/>
    </source>
</evidence>
<evidence type="ECO:0000313" key="7">
    <source>
        <dbReference type="EMBL" id="RCX31195.1"/>
    </source>
</evidence>
<organism evidence="7 8">
    <name type="scientific">Thioalbus denitrificans</name>
    <dbReference type="NCBI Taxonomy" id="547122"/>
    <lineage>
        <taxon>Bacteria</taxon>
        <taxon>Pseudomonadati</taxon>
        <taxon>Pseudomonadota</taxon>
        <taxon>Gammaproteobacteria</taxon>
        <taxon>Chromatiales</taxon>
        <taxon>Ectothiorhodospiraceae</taxon>
        <taxon>Thioalbus</taxon>
    </lineage>
</organism>
<dbReference type="Pfam" id="PF00126">
    <property type="entry name" value="HTH_1"/>
    <property type="match status" value="1"/>
</dbReference>
<keyword evidence="3" id="KW-0238">DNA-binding</keyword>
<accession>A0A369CDL0</accession>
<keyword evidence="4" id="KW-0804">Transcription</keyword>